<dbReference type="RefSeq" id="WP_270708764.1">
    <property type="nucleotide sequence ID" value="NZ_CP119631.1"/>
</dbReference>
<proteinExistence type="predicted"/>
<protein>
    <submittedName>
        <fullName evidence="1">Uncharacterized protein</fullName>
    </submittedName>
</protein>
<organism evidence="1 2">
    <name type="scientific">Bacillus paranthracis</name>
    <dbReference type="NCBI Taxonomy" id="2026186"/>
    <lineage>
        <taxon>Bacteria</taxon>
        <taxon>Bacillati</taxon>
        <taxon>Bacillota</taxon>
        <taxon>Bacilli</taxon>
        <taxon>Bacillales</taxon>
        <taxon>Bacillaceae</taxon>
        <taxon>Bacillus</taxon>
        <taxon>Bacillus cereus group</taxon>
    </lineage>
</organism>
<geneLocation type="plasmid" evidence="1 2">
    <name>p.BC006.2</name>
</geneLocation>
<keyword evidence="1" id="KW-0614">Plasmid</keyword>
<accession>A0AAX3QIC1</accession>
<dbReference type="AlphaFoldDB" id="A0AAX3QIC1"/>
<evidence type="ECO:0000313" key="1">
    <source>
        <dbReference type="EMBL" id="WES09714.1"/>
    </source>
</evidence>
<sequence>MNKREQLEKVFKEAFENEAKNVFVEIFMEGFPSTELIVNPTTNIIPKMEYYLKTYDENLNHKFSKGIRILNFGATNDLGLLEYHYHVKGDK</sequence>
<reference evidence="1" key="1">
    <citation type="submission" date="2023-03" db="EMBL/GenBank/DDBJ databases">
        <authorList>
            <person name="Liu Z."/>
        </authorList>
    </citation>
    <scope>NUCLEOTIDE SEQUENCE</scope>
    <source>
        <strain evidence="1">Bc006</strain>
        <plasmid evidence="1">p.BC006.2</plasmid>
    </source>
</reference>
<gene>
    <name evidence="1" type="ORF">P3K65_27755</name>
</gene>
<dbReference type="Proteomes" id="UP001221092">
    <property type="component" value="Plasmid p.BC006.2"/>
</dbReference>
<evidence type="ECO:0000313" key="2">
    <source>
        <dbReference type="Proteomes" id="UP001221092"/>
    </source>
</evidence>
<name>A0AAX3QIC1_9BACI</name>
<dbReference type="EMBL" id="CP119631">
    <property type="protein sequence ID" value="WES09714.1"/>
    <property type="molecule type" value="Genomic_DNA"/>
</dbReference>